<proteinExistence type="predicted"/>
<reference evidence="1" key="1">
    <citation type="submission" date="2022-08" db="EMBL/GenBank/DDBJ databases">
        <authorList>
            <person name="Kallberg Y."/>
            <person name="Tangrot J."/>
            <person name="Rosling A."/>
        </authorList>
    </citation>
    <scope>NUCLEOTIDE SEQUENCE</scope>
    <source>
        <strain evidence="1">Wild A</strain>
    </source>
</reference>
<dbReference type="Proteomes" id="UP001153678">
    <property type="component" value="Unassembled WGS sequence"/>
</dbReference>
<accession>A0A9W4SIB5</accession>
<name>A0A9W4SIB5_9GLOM</name>
<gene>
    <name evidence="1" type="ORF">FWILDA_LOCUS4426</name>
</gene>
<comment type="caution">
    <text evidence="1">The sequence shown here is derived from an EMBL/GenBank/DDBJ whole genome shotgun (WGS) entry which is preliminary data.</text>
</comment>
<dbReference type="OrthoDB" id="2468509at2759"/>
<dbReference type="AlphaFoldDB" id="A0A9W4SIB5"/>
<dbReference type="EMBL" id="CAMKVN010000660">
    <property type="protein sequence ID" value="CAI2170127.1"/>
    <property type="molecule type" value="Genomic_DNA"/>
</dbReference>
<organism evidence="1 2">
    <name type="scientific">Funneliformis geosporum</name>
    <dbReference type="NCBI Taxonomy" id="1117311"/>
    <lineage>
        <taxon>Eukaryota</taxon>
        <taxon>Fungi</taxon>
        <taxon>Fungi incertae sedis</taxon>
        <taxon>Mucoromycota</taxon>
        <taxon>Glomeromycotina</taxon>
        <taxon>Glomeromycetes</taxon>
        <taxon>Glomerales</taxon>
        <taxon>Glomeraceae</taxon>
        <taxon>Funneliformis</taxon>
    </lineage>
</organism>
<protein>
    <submittedName>
        <fullName evidence="1">16185_t:CDS:1</fullName>
    </submittedName>
</protein>
<evidence type="ECO:0000313" key="2">
    <source>
        <dbReference type="Proteomes" id="UP001153678"/>
    </source>
</evidence>
<keyword evidence="2" id="KW-1185">Reference proteome</keyword>
<evidence type="ECO:0000313" key="1">
    <source>
        <dbReference type="EMBL" id="CAI2170127.1"/>
    </source>
</evidence>
<sequence length="130" mass="15382">MKQTEMINSTDNFSIQIDKLFKLLIHMQDDDKDFDEIKHLINRCISLSDRSVNDIYDWLKESQKELKNIFILGIFSYYNLLGLKDNDDEGFIYFVKSAETFPIAQIYLDKCYNKIFGTEINYNLPFIGII</sequence>